<gene>
    <name evidence="1" type="ORF">CITCOLO1_LOCUS10406</name>
</gene>
<name>A0ABP0YH94_9ROSI</name>
<dbReference type="EMBL" id="OZ021737">
    <property type="protein sequence ID" value="CAK9318441.1"/>
    <property type="molecule type" value="Genomic_DNA"/>
</dbReference>
<evidence type="ECO:0000313" key="1">
    <source>
        <dbReference type="EMBL" id="CAK9318441.1"/>
    </source>
</evidence>
<protein>
    <submittedName>
        <fullName evidence="1">Uncharacterized protein</fullName>
    </submittedName>
</protein>
<proteinExistence type="predicted"/>
<accession>A0ABP0YH94</accession>
<keyword evidence="2" id="KW-1185">Reference proteome</keyword>
<organism evidence="1 2">
    <name type="scientific">Citrullus colocynthis</name>
    <name type="common">colocynth</name>
    <dbReference type="NCBI Taxonomy" id="252529"/>
    <lineage>
        <taxon>Eukaryota</taxon>
        <taxon>Viridiplantae</taxon>
        <taxon>Streptophyta</taxon>
        <taxon>Embryophyta</taxon>
        <taxon>Tracheophyta</taxon>
        <taxon>Spermatophyta</taxon>
        <taxon>Magnoliopsida</taxon>
        <taxon>eudicotyledons</taxon>
        <taxon>Gunneridae</taxon>
        <taxon>Pentapetalae</taxon>
        <taxon>rosids</taxon>
        <taxon>fabids</taxon>
        <taxon>Cucurbitales</taxon>
        <taxon>Cucurbitaceae</taxon>
        <taxon>Benincaseae</taxon>
        <taxon>Citrullus</taxon>
    </lineage>
</organism>
<evidence type="ECO:0000313" key="2">
    <source>
        <dbReference type="Proteomes" id="UP001642487"/>
    </source>
</evidence>
<dbReference type="Proteomes" id="UP001642487">
    <property type="component" value="Chromosome 3"/>
</dbReference>
<reference evidence="1 2" key="1">
    <citation type="submission" date="2024-03" db="EMBL/GenBank/DDBJ databases">
        <authorList>
            <person name="Gkanogiannis A."/>
            <person name="Becerra Lopez-Lavalle L."/>
        </authorList>
    </citation>
    <scope>NUCLEOTIDE SEQUENCE [LARGE SCALE GENOMIC DNA]</scope>
</reference>
<sequence length="69" mass="7696">MNDISLICRTQMKHRSVIETGRNLSSSSLNVHRPFHSLSSPTHGHLIGERAHSAGMIRLVIDSEEFGNE</sequence>